<dbReference type="PROSITE" id="PS00109">
    <property type="entry name" value="PROTEIN_KINASE_TYR"/>
    <property type="match status" value="1"/>
</dbReference>
<evidence type="ECO:0000313" key="4">
    <source>
        <dbReference type="EMBL" id="MFD0948866.1"/>
    </source>
</evidence>
<keyword evidence="4" id="KW-0808">Transferase</keyword>
<feature type="domain" description="PPM-type phosphatase" evidence="3">
    <location>
        <begin position="7"/>
        <end position="238"/>
    </location>
</feature>
<dbReference type="Pfam" id="PF00069">
    <property type="entry name" value="Pkinase"/>
    <property type="match status" value="1"/>
</dbReference>
<dbReference type="Pfam" id="PF13672">
    <property type="entry name" value="PP2C_2"/>
    <property type="match status" value="1"/>
</dbReference>
<feature type="domain" description="Protein kinase" evidence="2">
    <location>
        <begin position="271"/>
        <end position="532"/>
    </location>
</feature>
<dbReference type="Gene3D" id="1.10.510.10">
    <property type="entry name" value="Transferase(Phosphotransferase) domain 1"/>
    <property type="match status" value="1"/>
</dbReference>
<keyword evidence="4" id="KW-0418">Kinase</keyword>
<dbReference type="InterPro" id="IPR008266">
    <property type="entry name" value="Tyr_kinase_AS"/>
</dbReference>
<dbReference type="InterPro" id="IPR001932">
    <property type="entry name" value="PPM-type_phosphatase-like_dom"/>
</dbReference>
<dbReference type="Proteomes" id="UP001597044">
    <property type="component" value="Unassembled WGS sequence"/>
</dbReference>
<dbReference type="RefSeq" id="WP_379067853.1">
    <property type="nucleotide sequence ID" value="NZ_JBHTIT010000001.1"/>
</dbReference>
<dbReference type="GO" id="GO:0016301">
    <property type="term" value="F:kinase activity"/>
    <property type="evidence" value="ECO:0007669"/>
    <property type="project" value="UniProtKB-KW"/>
</dbReference>
<dbReference type="PANTHER" id="PTHR44167:SF24">
    <property type="entry name" value="SERINE_THREONINE-PROTEIN KINASE CHK2"/>
    <property type="match status" value="1"/>
</dbReference>
<keyword evidence="1" id="KW-0812">Transmembrane</keyword>
<dbReference type="CDD" id="cd14014">
    <property type="entry name" value="STKc_PknB_like"/>
    <property type="match status" value="1"/>
</dbReference>
<dbReference type="SUPFAM" id="SSF56112">
    <property type="entry name" value="Protein kinase-like (PK-like)"/>
    <property type="match status" value="1"/>
</dbReference>
<dbReference type="CDD" id="cd00143">
    <property type="entry name" value="PP2Cc"/>
    <property type="match status" value="1"/>
</dbReference>
<sequence>MNNLKVSIGQYSDKGRKLENQDFHGIHIPEDSLRGIKGIAVAMADGISSSAVSHIASQTAIQSFLQDYYCTSEAWSVKGSAERVLSATNSWLYSQTMSSPHRYDKDKGYVCTFSALIIKGHSAHILHIGDTRIYRFNSNGLEQLTNDHRLWATQDKSYLSRALGIESKCNSDYQLLSVNAGDIFIITTDGVYEFVSAQDIVSTLEQHHDNLNAAAQAITTLAYEQGSDDNLSIQIVRIDNLPEQAVNHVKQQIEQLPFPPELRGRMVFDGYTILREIHVNSRSHVYLAQDNASKKQVVLKTPSVDLGGNEDYLEHFLMEEWVARRINNTHVMKAELPDRPRNYIYTVFEFIKGKTLAQWAIDNPKADIEAVRSIVEQITKGLYAFHRMEMLHQDLRPENIMIDTDGVIKIIDFGAVSIAGLQETTIEQPATYLQGTALYSAPEYFLGEYGTTRSELFSLGVITYYLLSGRYPYDTNVAKTKTLSAQKKLWYRSVLEEDREIPKWVDYAIQKAVHPLPSQRYEEIFEFTHDLRQPSKQFLNKIRPPLIERNPVAVWQAISSILLMIILYLLSLGQ</sequence>
<dbReference type="PANTHER" id="PTHR44167">
    <property type="entry name" value="OVARIAN-SPECIFIC SERINE/THREONINE-PROTEIN KINASE LOK-RELATED"/>
    <property type="match status" value="1"/>
</dbReference>
<organism evidence="4 5">
    <name type="scientific">Paraperlucidibaca wandonensis</name>
    <dbReference type="NCBI Taxonomy" id="1268273"/>
    <lineage>
        <taxon>Bacteria</taxon>
        <taxon>Pseudomonadati</taxon>
        <taxon>Pseudomonadota</taxon>
        <taxon>Gammaproteobacteria</taxon>
        <taxon>Moraxellales</taxon>
        <taxon>Moraxellaceae</taxon>
        <taxon>Paraperlucidibaca</taxon>
    </lineage>
</organism>
<feature type="transmembrane region" description="Helical" evidence="1">
    <location>
        <begin position="552"/>
        <end position="570"/>
    </location>
</feature>
<name>A0ABW3HBK2_9GAMM</name>
<proteinExistence type="predicted"/>
<dbReference type="SUPFAM" id="SSF81606">
    <property type="entry name" value="PP2C-like"/>
    <property type="match status" value="1"/>
</dbReference>
<evidence type="ECO:0000259" key="3">
    <source>
        <dbReference type="PROSITE" id="PS51746"/>
    </source>
</evidence>
<evidence type="ECO:0000313" key="5">
    <source>
        <dbReference type="Proteomes" id="UP001597044"/>
    </source>
</evidence>
<dbReference type="SMART" id="SM00332">
    <property type="entry name" value="PP2Cc"/>
    <property type="match status" value="1"/>
</dbReference>
<accession>A0ABW3HBK2</accession>
<reference evidence="5" key="1">
    <citation type="journal article" date="2019" name="Int. J. Syst. Evol. Microbiol.">
        <title>The Global Catalogue of Microorganisms (GCM) 10K type strain sequencing project: providing services to taxonomists for standard genome sequencing and annotation.</title>
        <authorList>
            <consortium name="The Broad Institute Genomics Platform"/>
            <consortium name="The Broad Institute Genome Sequencing Center for Infectious Disease"/>
            <person name="Wu L."/>
            <person name="Ma J."/>
        </authorList>
    </citation>
    <scope>NUCLEOTIDE SEQUENCE [LARGE SCALE GENOMIC DNA]</scope>
    <source>
        <strain evidence="5">CCUG 63419</strain>
    </source>
</reference>
<dbReference type="PROSITE" id="PS50011">
    <property type="entry name" value="PROTEIN_KINASE_DOM"/>
    <property type="match status" value="1"/>
</dbReference>
<dbReference type="InterPro" id="IPR011009">
    <property type="entry name" value="Kinase-like_dom_sf"/>
</dbReference>
<dbReference type="InterPro" id="IPR036457">
    <property type="entry name" value="PPM-type-like_dom_sf"/>
</dbReference>
<dbReference type="SMART" id="SM00331">
    <property type="entry name" value="PP2C_SIG"/>
    <property type="match status" value="1"/>
</dbReference>
<dbReference type="Gene3D" id="3.60.40.10">
    <property type="entry name" value="PPM-type phosphatase domain"/>
    <property type="match status" value="1"/>
</dbReference>
<evidence type="ECO:0000256" key="1">
    <source>
        <dbReference type="SAM" id="Phobius"/>
    </source>
</evidence>
<comment type="caution">
    <text evidence="4">The sequence shown here is derived from an EMBL/GenBank/DDBJ whole genome shotgun (WGS) entry which is preliminary data.</text>
</comment>
<dbReference type="SMART" id="SM00220">
    <property type="entry name" value="S_TKc"/>
    <property type="match status" value="1"/>
</dbReference>
<protein>
    <submittedName>
        <fullName evidence="4">Protein kinase</fullName>
    </submittedName>
</protein>
<dbReference type="EMBL" id="JBHTIT010000001">
    <property type="protein sequence ID" value="MFD0948866.1"/>
    <property type="molecule type" value="Genomic_DNA"/>
</dbReference>
<gene>
    <name evidence="4" type="ORF">ACFQ0F_00400</name>
</gene>
<dbReference type="InterPro" id="IPR000719">
    <property type="entry name" value="Prot_kinase_dom"/>
</dbReference>
<evidence type="ECO:0000259" key="2">
    <source>
        <dbReference type="PROSITE" id="PS50011"/>
    </source>
</evidence>
<keyword evidence="5" id="KW-1185">Reference proteome</keyword>
<keyword evidence="1" id="KW-0472">Membrane</keyword>
<keyword evidence="1" id="KW-1133">Transmembrane helix</keyword>
<dbReference type="PROSITE" id="PS51746">
    <property type="entry name" value="PPM_2"/>
    <property type="match status" value="1"/>
</dbReference>